<keyword evidence="2" id="KW-1185">Reference proteome</keyword>
<reference evidence="1 2" key="1">
    <citation type="submission" date="2018-08" db="EMBL/GenBank/DDBJ databases">
        <title>Fulvimarina sp. 85, whole genome shotgun sequence.</title>
        <authorList>
            <person name="Tuo L."/>
        </authorList>
    </citation>
    <scope>NUCLEOTIDE SEQUENCE [LARGE SCALE GENOMIC DNA]</scope>
    <source>
        <strain evidence="1 2">85</strain>
    </source>
</reference>
<dbReference type="RefSeq" id="WP_116681536.1">
    <property type="nucleotide sequence ID" value="NZ_QURL01000001.1"/>
</dbReference>
<dbReference type="AlphaFoldDB" id="A0A371XAM2"/>
<dbReference type="EMBL" id="QURL01000001">
    <property type="protein sequence ID" value="RFC66285.1"/>
    <property type="molecule type" value="Genomic_DNA"/>
</dbReference>
<comment type="caution">
    <text evidence="1">The sequence shown here is derived from an EMBL/GenBank/DDBJ whole genome shotgun (WGS) entry which is preliminary data.</text>
</comment>
<evidence type="ECO:0000313" key="2">
    <source>
        <dbReference type="Proteomes" id="UP000264310"/>
    </source>
</evidence>
<evidence type="ECO:0000313" key="1">
    <source>
        <dbReference type="EMBL" id="RFC66285.1"/>
    </source>
</evidence>
<dbReference type="OrthoDB" id="8001436at2"/>
<protein>
    <submittedName>
        <fullName evidence="1">DUF2735 domain-containing protein</fullName>
    </submittedName>
</protein>
<dbReference type="Proteomes" id="UP000264310">
    <property type="component" value="Unassembled WGS sequence"/>
</dbReference>
<accession>A0A371XAM2</accession>
<name>A0A371XAM2_9HYPH</name>
<proteinExistence type="predicted"/>
<sequence length="69" mass="7477">MTISSQSRPADILSFPVGGRSGMRRLSFANATGVLVTDRFSLRQSPVVDWEASYHADAVADEADRGRGH</sequence>
<organism evidence="1 2">
    <name type="scientific">Fulvimarina endophytica</name>
    <dbReference type="NCBI Taxonomy" id="2293836"/>
    <lineage>
        <taxon>Bacteria</taxon>
        <taxon>Pseudomonadati</taxon>
        <taxon>Pseudomonadota</taxon>
        <taxon>Alphaproteobacteria</taxon>
        <taxon>Hyphomicrobiales</taxon>
        <taxon>Aurantimonadaceae</taxon>
        <taxon>Fulvimarina</taxon>
    </lineage>
</organism>
<gene>
    <name evidence="1" type="ORF">DYI37_02210</name>
</gene>